<dbReference type="EMBL" id="VISQ01000001">
    <property type="protein sequence ID" value="TVZ71215.1"/>
    <property type="molecule type" value="Genomic_DNA"/>
</dbReference>
<accession>A0A542D0Y5</accession>
<evidence type="ECO:0000313" key="1">
    <source>
        <dbReference type="EMBL" id="TVZ71215.1"/>
    </source>
</evidence>
<proteinExistence type="predicted"/>
<dbReference type="AlphaFoldDB" id="A0A542D0Y5"/>
<gene>
    <name evidence="1" type="ORF">FHU10_3835</name>
</gene>
<sequence>MNEANNSEAFGVCQSTKIRERCVCCQIEHVGSFFDTLFWEKSEVTADFTGFLAQMVLAAKEAEIGHKVSGGIGAIFIHFLHFPFNDK</sequence>
<name>A0A542D0Y5_SERFO</name>
<comment type="caution">
    <text evidence="1">The sequence shown here is derived from an EMBL/GenBank/DDBJ whole genome shotgun (WGS) entry which is preliminary data.</text>
</comment>
<reference evidence="1" key="2">
    <citation type="submission" date="2019-08" db="EMBL/GenBank/DDBJ databases">
        <title>Investigation of anaerobic lignin degradation for improved lignocellulosic biofuels.</title>
        <authorList>
            <person name="Deangelis K.PhD."/>
        </authorList>
    </citation>
    <scope>NUCLEOTIDE SEQUENCE [LARGE SCALE GENOMIC DNA]</scope>
    <source>
        <strain evidence="1">128R</strain>
    </source>
</reference>
<protein>
    <submittedName>
        <fullName evidence="1">Uncharacterized protein</fullName>
    </submittedName>
</protein>
<reference evidence="1" key="1">
    <citation type="submission" date="2019-06" db="EMBL/GenBank/DDBJ databases">
        <authorList>
            <person name="Deangelis K."/>
            <person name="Huntemann M."/>
            <person name="Clum A."/>
            <person name="Pillay M."/>
            <person name="Palaniappan K."/>
            <person name="Varghese N."/>
            <person name="Mikhailova N."/>
            <person name="Stamatis D."/>
            <person name="Reddy T."/>
            <person name="Daum C."/>
            <person name="Shapiro N."/>
            <person name="Ivanova N."/>
            <person name="Kyrpides N."/>
            <person name="Woyke T."/>
        </authorList>
    </citation>
    <scope>NUCLEOTIDE SEQUENCE [LARGE SCALE GENOMIC DNA]</scope>
    <source>
        <strain evidence="1">128R</strain>
    </source>
</reference>
<organism evidence="1">
    <name type="scientific">Serratia fonticola</name>
    <dbReference type="NCBI Taxonomy" id="47917"/>
    <lineage>
        <taxon>Bacteria</taxon>
        <taxon>Pseudomonadati</taxon>
        <taxon>Pseudomonadota</taxon>
        <taxon>Gammaproteobacteria</taxon>
        <taxon>Enterobacterales</taxon>
        <taxon>Yersiniaceae</taxon>
        <taxon>Serratia</taxon>
    </lineage>
</organism>